<dbReference type="InterPro" id="IPR050789">
    <property type="entry name" value="Diverse_Enzym_Activities"/>
</dbReference>
<evidence type="ECO:0000259" key="1">
    <source>
        <dbReference type="Pfam" id="PF00144"/>
    </source>
</evidence>
<sequence length="410" mass="44763">MKFTPQAAQQLRALVDQAVATPDTIPGVTVVAVGKDGAEPFVYSAGKRGLASNQDMTPDHVFWIASFTKIVTAIACMQLVEQGVLSLDDTSQAETLCPELRSLKVLKDNGQLEPKHRAITLRMLLSHTAGFGYSFNNNSLREWGYPDGLDELSGDLADMHQPLLFQPGESWAYGIGADWAGIMIERATKLRLNDYFHEHIFKPMGLANINMFPTPHMKHRLALMHQRAPDGKLAPRDHPYRRPIVAQTRQEQASMHHSGGGGLFAKPQDFSRILAVLLNNGTCPTSGAKLVEPATVDQIFTNQIPHLPQFGRLGIAASKPEFTNALPDLYPTPGNSPQGWGLSLMLSGGTTGRSPATGVWGGLPNLFYWVDRENAVGGMVCCQILPHGDANVAKLFLDFETAVYQALNQT</sequence>
<reference evidence="2 3" key="1">
    <citation type="submission" date="2017-06" db="EMBL/GenBank/DDBJ databases">
        <title>Ant-infecting Ophiocordyceps genomes reveal a high diversity of potential behavioral manipulation genes and a possible major role for enterotoxins.</title>
        <authorList>
            <person name="De Bekker C."/>
            <person name="Evans H.C."/>
            <person name="Brachmann A."/>
            <person name="Hughes D.P."/>
        </authorList>
    </citation>
    <scope>NUCLEOTIDE SEQUENCE [LARGE SCALE GENOMIC DNA]</scope>
    <source>
        <strain evidence="2 3">1348a</strain>
    </source>
</reference>
<dbReference type="PANTHER" id="PTHR43283:SF3">
    <property type="entry name" value="BETA-LACTAMASE FAMILY PROTEIN (AFU_ORTHOLOGUE AFUA_5G07500)"/>
    <property type="match status" value="1"/>
</dbReference>
<gene>
    <name evidence="2" type="ORF">CDD82_7057</name>
</gene>
<comment type="caution">
    <text evidence="2">The sequence shown here is derived from an EMBL/GenBank/DDBJ whole genome shotgun (WGS) entry which is preliminary data.</text>
</comment>
<dbReference type="AlphaFoldDB" id="A0A2C5YSC2"/>
<dbReference type="Proteomes" id="UP000224854">
    <property type="component" value="Unassembled WGS sequence"/>
</dbReference>
<keyword evidence="3" id="KW-1185">Reference proteome</keyword>
<evidence type="ECO:0000313" key="3">
    <source>
        <dbReference type="Proteomes" id="UP000224854"/>
    </source>
</evidence>
<dbReference type="PANTHER" id="PTHR43283">
    <property type="entry name" value="BETA-LACTAMASE-RELATED"/>
    <property type="match status" value="1"/>
</dbReference>
<dbReference type="InterPro" id="IPR012338">
    <property type="entry name" value="Beta-lactam/transpept-like"/>
</dbReference>
<organism evidence="2 3">
    <name type="scientific">Ophiocordyceps australis</name>
    <dbReference type="NCBI Taxonomy" id="1399860"/>
    <lineage>
        <taxon>Eukaryota</taxon>
        <taxon>Fungi</taxon>
        <taxon>Dikarya</taxon>
        <taxon>Ascomycota</taxon>
        <taxon>Pezizomycotina</taxon>
        <taxon>Sordariomycetes</taxon>
        <taxon>Hypocreomycetidae</taxon>
        <taxon>Hypocreales</taxon>
        <taxon>Ophiocordycipitaceae</taxon>
        <taxon>Ophiocordyceps</taxon>
    </lineage>
</organism>
<proteinExistence type="predicted"/>
<dbReference type="EMBL" id="NJEU01000787">
    <property type="protein sequence ID" value="PHH70523.1"/>
    <property type="molecule type" value="Genomic_DNA"/>
</dbReference>
<feature type="domain" description="Beta-lactamase-related" evidence="1">
    <location>
        <begin position="15"/>
        <end position="388"/>
    </location>
</feature>
<dbReference type="SUPFAM" id="SSF56601">
    <property type="entry name" value="beta-lactamase/transpeptidase-like"/>
    <property type="match status" value="1"/>
</dbReference>
<dbReference type="Gene3D" id="3.40.710.10">
    <property type="entry name" value="DD-peptidase/beta-lactamase superfamily"/>
    <property type="match status" value="1"/>
</dbReference>
<dbReference type="OrthoDB" id="428260at2759"/>
<name>A0A2C5YSC2_9HYPO</name>
<dbReference type="Pfam" id="PF00144">
    <property type="entry name" value="Beta-lactamase"/>
    <property type="match status" value="1"/>
</dbReference>
<dbReference type="InterPro" id="IPR001466">
    <property type="entry name" value="Beta-lactam-related"/>
</dbReference>
<evidence type="ECO:0000313" key="2">
    <source>
        <dbReference type="EMBL" id="PHH70523.1"/>
    </source>
</evidence>
<protein>
    <recommendedName>
        <fullName evidence="1">Beta-lactamase-related domain-containing protein</fullName>
    </recommendedName>
</protein>
<accession>A0A2C5YSC2</accession>